<reference evidence="3" key="1">
    <citation type="submission" date="2016-10" db="EMBL/GenBank/DDBJ databases">
        <authorList>
            <person name="Varghese N."/>
            <person name="Submissions S."/>
        </authorList>
    </citation>
    <scope>NUCLEOTIDE SEQUENCE [LARGE SCALE GENOMIC DNA]</scope>
    <source>
        <strain evidence="3">S1b</strain>
    </source>
</reference>
<protein>
    <submittedName>
        <fullName evidence="2">Uncharacterized protein</fullName>
    </submittedName>
</protein>
<dbReference type="RefSeq" id="WP_143065847.1">
    <property type="nucleotide sequence ID" value="NZ_FOGW01000028.1"/>
</dbReference>
<proteinExistence type="predicted"/>
<evidence type="ECO:0000256" key="1">
    <source>
        <dbReference type="SAM" id="Phobius"/>
    </source>
</evidence>
<keyword evidence="1" id="KW-0472">Membrane</keyword>
<keyword evidence="1" id="KW-0812">Transmembrane</keyword>
<keyword evidence="1" id="KW-1133">Transmembrane helix</keyword>
<gene>
    <name evidence="2" type="ORF">SAMN02910429_02086</name>
</gene>
<accession>A0A1H9UEX6</accession>
<dbReference type="EMBL" id="FOGW01000028">
    <property type="protein sequence ID" value="SES08120.1"/>
    <property type="molecule type" value="Genomic_DNA"/>
</dbReference>
<feature type="transmembrane region" description="Helical" evidence="1">
    <location>
        <begin position="24"/>
        <end position="44"/>
    </location>
</feature>
<organism evidence="2 3">
    <name type="scientific">Lachnobacterium bovis</name>
    <dbReference type="NCBI Taxonomy" id="140626"/>
    <lineage>
        <taxon>Bacteria</taxon>
        <taxon>Bacillati</taxon>
        <taxon>Bacillota</taxon>
        <taxon>Clostridia</taxon>
        <taxon>Lachnospirales</taxon>
        <taxon>Lachnospiraceae</taxon>
        <taxon>Lachnobacterium</taxon>
    </lineage>
</organism>
<keyword evidence="3" id="KW-1185">Reference proteome</keyword>
<sequence length="373" mass="44312">MKQLVNEENIDVRKKRWKKIRKRLIIGLVLILPIVILYCVPFDFKYVKMKPQYKYVGFSDVELVERSMTPDDSVCLVVNEKDNDSCNIQRISSNRFTNFKAGYSQRKFDFSTTLKNHYYYEDNDNDCPFHFKKRIYDEDNGPRDSFARMDSLKIQYYNIDKKKIEKEEEIMPYLKKYDENNALYGISMNWISFFNDNDTGKPAVYCNGKILQKNSNGYQVFIDPFEEMDNYIQYDFTHYEKRGYMGRDAFNELLKVNGVKRNDAYYFPCDPYCDIYFSIVGEELPKSNAKLYKVYPKLKKYIGKKNKNVKFFIKGISNPDQLVEYFLPNGQKVTYGKSGLNLGKIEGTEYKGKVCRNFQEYLEIHNQVETQKE</sequence>
<evidence type="ECO:0000313" key="3">
    <source>
        <dbReference type="Proteomes" id="UP000182471"/>
    </source>
</evidence>
<evidence type="ECO:0000313" key="2">
    <source>
        <dbReference type="EMBL" id="SES08120.1"/>
    </source>
</evidence>
<dbReference type="AlphaFoldDB" id="A0A1H9UEX6"/>
<name>A0A1H9UEX6_9FIRM</name>
<dbReference type="Proteomes" id="UP000182471">
    <property type="component" value="Unassembled WGS sequence"/>
</dbReference>